<gene>
    <name evidence="1" type="ORF">SCALOS_LOCUS2955</name>
</gene>
<sequence length="90" mass="10632">MELLSERVYYSLIVLGREIREQLYHRLSDFDFHYKMTNVFKHSVSDSSKSKEKSKEVRDDETHMNEALRCVAEAFPTVAKALNIKFPITY</sequence>
<reference evidence="1" key="1">
    <citation type="submission" date="2021-06" db="EMBL/GenBank/DDBJ databases">
        <authorList>
            <person name="Kallberg Y."/>
            <person name="Tangrot J."/>
            <person name="Rosling A."/>
        </authorList>
    </citation>
    <scope>NUCLEOTIDE SEQUENCE</scope>
    <source>
        <strain evidence="1">AU212A</strain>
    </source>
</reference>
<evidence type="ECO:0000313" key="1">
    <source>
        <dbReference type="EMBL" id="CAG8494113.1"/>
    </source>
</evidence>
<feature type="non-terminal residue" evidence="1">
    <location>
        <position position="90"/>
    </location>
</feature>
<evidence type="ECO:0000313" key="2">
    <source>
        <dbReference type="Proteomes" id="UP000789860"/>
    </source>
</evidence>
<dbReference type="EMBL" id="CAJVPM010002885">
    <property type="protein sequence ID" value="CAG8494113.1"/>
    <property type="molecule type" value="Genomic_DNA"/>
</dbReference>
<name>A0ACA9KUH0_9GLOM</name>
<proteinExistence type="predicted"/>
<comment type="caution">
    <text evidence="1">The sequence shown here is derived from an EMBL/GenBank/DDBJ whole genome shotgun (WGS) entry which is preliminary data.</text>
</comment>
<protein>
    <submittedName>
        <fullName evidence="1">6733_t:CDS:1</fullName>
    </submittedName>
</protein>
<accession>A0ACA9KUH0</accession>
<keyword evidence="2" id="KW-1185">Reference proteome</keyword>
<organism evidence="1 2">
    <name type="scientific">Scutellospora calospora</name>
    <dbReference type="NCBI Taxonomy" id="85575"/>
    <lineage>
        <taxon>Eukaryota</taxon>
        <taxon>Fungi</taxon>
        <taxon>Fungi incertae sedis</taxon>
        <taxon>Mucoromycota</taxon>
        <taxon>Glomeromycotina</taxon>
        <taxon>Glomeromycetes</taxon>
        <taxon>Diversisporales</taxon>
        <taxon>Gigasporaceae</taxon>
        <taxon>Scutellospora</taxon>
    </lineage>
</organism>
<dbReference type="Proteomes" id="UP000789860">
    <property type="component" value="Unassembled WGS sequence"/>
</dbReference>